<evidence type="ECO:0000256" key="2">
    <source>
        <dbReference type="ARBA" id="ARBA00023015"/>
    </source>
</evidence>
<dbReference type="EMBL" id="JABBWM010000016">
    <property type="protein sequence ID" value="KAG2112002.1"/>
    <property type="molecule type" value="Genomic_DNA"/>
</dbReference>
<dbReference type="GO" id="GO:0046983">
    <property type="term" value="F:protein dimerization activity"/>
    <property type="evidence" value="ECO:0007669"/>
    <property type="project" value="InterPro"/>
</dbReference>
<keyword evidence="3" id="KW-0238">DNA-binding</keyword>
<evidence type="ECO:0000313" key="7">
    <source>
        <dbReference type="Proteomes" id="UP000823399"/>
    </source>
</evidence>
<dbReference type="OrthoDB" id="2284405at2759"/>
<dbReference type="InterPro" id="IPR036879">
    <property type="entry name" value="TF_MADSbox_sf"/>
</dbReference>
<dbReference type="FunFam" id="3.40.1810.10:FF:000002">
    <property type="entry name" value="Serum response factor b"/>
    <property type="match status" value="1"/>
</dbReference>
<keyword evidence="5" id="KW-0539">Nucleus</keyword>
<comment type="caution">
    <text evidence="6">The sequence shown here is derived from an EMBL/GenBank/DDBJ whole genome shotgun (WGS) entry which is preliminary data.</text>
</comment>
<sequence length="117" mass="13263">MFWPYDIYFRFPLTHDHPASHFCRHATRSCSSQPQHHSPPPSQLYLSTLTGTQVLLLVMSEMGLIYTFITSKLQPLVTQPEGKNLIQACLNAPRCSSLCNASWYAYTTPRMSLPSTT</sequence>
<dbReference type="GO" id="GO:0005634">
    <property type="term" value="C:nucleus"/>
    <property type="evidence" value="ECO:0007669"/>
    <property type="project" value="UniProtKB-SubCell"/>
</dbReference>
<keyword evidence="2" id="KW-0805">Transcription regulation</keyword>
<name>A0A9P7FCS8_9AGAM</name>
<evidence type="ECO:0000256" key="5">
    <source>
        <dbReference type="ARBA" id="ARBA00023242"/>
    </source>
</evidence>
<comment type="subcellular location">
    <subcellularLocation>
        <location evidence="1">Nucleus</location>
    </subcellularLocation>
</comment>
<dbReference type="Proteomes" id="UP000823399">
    <property type="component" value="Unassembled WGS sequence"/>
</dbReference>
<dbReference type="Gene3D" id="3.40.1810.10">
    <property type="entry name" value="Transcription factor, MADS-box"/>
    <property type="match status" value="1"/>
</dbReference>
<dbReference type="RefSeq" id="XP_041295059.1">
    <property type="nucleotide sequence ID" value="XM_041431126.1"/>
</dbReference>
<reference evidence="6" key="1">
    <citation type="journal article" date="2020" name="New Phytol.">
        <title>Comparative genomics reveals dynamic genome evolution in host specialist ectomycorrhizal fungi.</title>
        <authorList>
            <person name="Lofgren L.A."/>
            <person name="Nguyen N.H."/>
            <person name="Vilgalys R."/>
            <person name="Ruytinx J."/>
            <person name="Liao H.L."/>
            <person name="Branco S."/>
            <person name="Kuo A."/>
            <person name="LaButti K."/>
            <person name="Lipzen A."/>
            <person name="Andreopoulos W."/>
            <person name="Pangilinan J."/>
            <person name="Riley R."/>
            <person name="Hundley H."/>
            <person name="Na H."/>
            <person name="Barry K."/>
            <person name="Grigoriev I.V."/>
            <person name="Stajich J.E."/>
            <person name="Kennedy P.G."/>
        </authorList>
    </citation>
    <scope>NUCLEOTIDE SEQUENCE</scope>
    <source>
        <strain evidence="6">FC423</strain>
    </source>
</reference>
<keyword evidence="7" id="KW-1185">Reference proteome</keyword>
<keyword evidence="4" id="KW-0804">Transcription</keyword>
<evidence type="ECO:0000313" key="6">
    <source>
        <dbReference type="EMBL" id="KAG2112002.1"/>
    </source>
</evidence>
<evidence type="ECO:0000256" key="1">
    <source>
        <dbReference type="ARBA" id="ARBA00004123"/>
    </source>
</evidence>
<dbReference type="GeneID" id="64693385"/>
<protein>
    <submittedName>
        <fullName evidence="6">Uncharacterized protein</fullName>
    </submittedName>
</protein>
<evidence type="ECO:0000256" key="4">
    <source>
        <dbReference type="ARBA" id="ARBA00023163"/>
    </source>
</evidence>
<accession>A0A9P7FCS8</accession>
<evidence type="ECO:0000256" key="3">
    <source>
        <dbReference type="ARBA" id="ARBA00023125"/>
    </source>
</evidence>
<proteinExistence type="predicted"/>
<dbReference type="AlphaFoldDB" id="A0A9P7FCS8"/>
<dbReference type="GO" id="GO:0003677">
    <property type="term" value="F:DNA binding"/>
    <property type="evidence" value="ECO:0007669"/>
    <property type="project" value="UniProtKB-KW"/>
</dbReference>
<organism evidence="6 7">
    <name type="scientific">Suillus discolor</name>
    <dbReference type="NCBI Taxonomy" id="1912936"/>
    <lineage>
        <taxon>Eukaryota</taxon>
        <taxon>Fungi</taxon>
        <taxon>Dikarya</taxon>
        <taxon>Basidiomycota</taxon>
        <taxon>Agaricomycotina</taxon>
        <taxon>Agaricomycetes</taxon>
        <taxon>Agaricomycetidae</taxon>
        <taxon>Boletales</taxon>
        <taxon>Suillineae</taxon>
        <taxon>Suillaceae</taxon>
        <taxon>Suillus</taxon>
    </lineage>
</organism>
<dbReference type="GO" id="GO:0045944">
    <property type="term" value="P:positive regulation of transcription by RNA polymerase II"/>
    <property type="evidence" value="ECO:0007669"/>
    <property type="project" value="UniProtKB-ARBA"/>
</dbReference>
<gene>
    <name evidence="6" type="ORF">F5147DRAFT_572980</name>
</gene>